<gene>
    <name evidence="20" type="ORF">DFJ68_0784</name>
</gene>
<proteinExistence type="inferred from homology"/>
<evidence type="ECO:0000256" key="5">
    <source>
        <dbReference type="ARBA" id="ARBA00020963"/>
    </source>
</evidence>
<sequence length="231" mass="24894">MVNLTRIYTRTGDDGTTSLGDLSRTGKNDPRLHAYADSNEANAVIGVALAAGGLGDAVRETLLRVQNELFDVGADLSTPLRETYEWPPLRVQQPWVDDLEHDCDTYLTQVEKLRSFILPGGSVGSAHLHHATTVVRRAERSTWAAIDAHGTGEGGVNPLTATYLNRLSDLLFILARIANVEHGGDVLWQPGGGRVEAPSRRGGRSRRGQDDTEPTTEPTSEPTTEDAGSAS</sequence>
<evidence type="ECO:0000256" key="3">
    <source>
        <dbReference type="ARBA" id="ARBA00007487"/>
    </source>
</evidence>
<evidence type="ECO:0000256" key="12">
    <source>
        <dbReference type="ARBA" id="ARBA00031529"/>
    </source>
</evidence>
<comment type="caution">
    <text evidence="20">The sequence shown here is derived from an EMBL/GenBank/DDBJ whole genome shotgun (WGS) entry which is preliminary data.</text>
</comment>
<evidence type="ECO:0000256" key="18">
    <source>
        <dbReference type="SAM" id="MobiDB-lite"/>
    </source>
</evidence>
<dbReference type="EMBL" id="RBXT01000001">
    <property type="protein sequence ID" value="RKT77363.1"/>
    <property type="molecule type" value="Genomic_DNA"/>
</dbReference>
<dbReference type="GO" id="GO:0008817">
    <property type="term" value="F:corrinoid adenosyltransferase activity"/>
    <property type="evidence" value="ECO:0007669"/>
    <property type="project" value="UniProtKB-UniRule"/>
</dbReference>
<feature type="compositionally biased region" description="Low complexity" evidence="18">
    <location>
        <begin position="215"/>
        <end position="231"/>
    </location>
</feature>
<organism evidence="20 21">
    <name type="scientific">Terracoccus luteus</name>
    <dbReference type="NCBI Taxonomy" id="53356"/>
    <lineage>
        <taxon>Bacteria</taxon>
        <taxon>Bacillati</taxon>
        <taxon>Actinomycetota</taxon>
        <taxon>Actinomycetes</taxon>
        <taxon>Micrococcales</taxon>
        <taxon>Intrasporangiaceae</taxon>
        <taxon>Terracoccus</taxon>
    </lineage>
</organism>
<feature type="domain" description="Cobalamin adenosyltransferase-like" evidence="19">
    <location>
        <begin position="7"/>
        <end position="177"/>
    </location>
</feature>
<name>A0A495XXZ0_9MICO</name>
<keyword evidence="11" id="KW-0627">Porphyrin biosynthesis</keyword>
<evidence type="ECO:0000256" key="16">
    <source>
        <dbReference type="ARBA" id="ARBA00048692"/>
    </source>
</evidence>
<evidence type="ECO:0000256" key="6">
    <source>
        <dbReference type="ARBA" id="ARBA00022490"/>
    </source>
</evidence>
<keyword evidence="21" id="KW-1185">Reference proteome</keyword>
<evidence type="ECO:0000256" key="2">
    <source>
        <dbReference type="ARBA" id="ARBA00005121"/>
    </source>
</evidence>
<keyword evidence="7 17" id="KW-0169">Cobalamin biosynthesis</keyword>
<evidence type="ECO:0000256" key="15">
    <source>
        <dbReference type="ARBA" id="ARBA00048555"/>
    </source>
</evidence>
<keyword evidence="6" id="KW-0963">Cytoplasm</keyword>
<dbReference type="RefSeq" id="WP_121031189.1">
    <property type="nucleotide sequence ID" value="NZ_RBXT01000001.1"/>
</dbReference>
<evidence type="ECO:0000256" key="7">
    <source>
        <dbReference type="ARBA" id="ARBA00022573"/>
    </source>
</evidence>
<accession>A0A495XXZ0</accession>
<dbReference type="Gene3D" id="1.20.1200.10">
    <property type="entry name" value="Cobalamin adenosyltransferase-like"/>
    <property type="match status" value="1"/>
</dbReference>
<dbReference type="EC" id="2.5.1.17" evidence="4 17"/>
<dbReference type="OrthoDB" id="9778896at2"/>
<keyword evidence="8 17" id="KW-0808">Transferase</keyword>
<evidence type="ECO:0000256" key="13">
    <source>
        <dbReference type="ARBA" id="ARBA00033334"/>
    </source>
</evidence>
<dbReference type="NCBIfam" id="TIGR00636">
    <property type="entry name" value="PduO_Nterm"/>
    <property type="match status" value="1"/>
</dbReference>
<dbReference type="InterPro" id="IPR029499">
    <property type="entry name" value="PduO-typ"/>
</dbReference>
<comment type="pathway">
    <text evidence="2 17">Cofactor biosynthesis; adenosylcobalamin biosynthesis; adenosylcobalamin from cob(II)yrinate a,c-diamide: step 2/7.</text>
</comment>
<keyword evidence="9 17" id="KW-0547">Nucleotide-binding</keyword>
<reference evidence="20 21" key="1">
    <citation type="submission" date="2018-10" db="EMBL/GenBank/DDBJ databases">
        <title>Sequencing the genomes of 1000 actinobacteria strains.</title>
        <authorList>
            <person name="Klenk H.-P."/>
        </authorList>
    </citation>
    <scope>NUCLEOTIDE SEQUENCE [LARGE SCALE GENOMIC DNA]</scope>
    <source>
        <strain evidence="20 21">DSM 44267</strain>
    </source>
</reference>
<evidence type="ECO:0000256" key="8">
    <source>
        <dbReference type="ARBA" id="ARBA00022679"/>
    </source>
</evidence>
<evidence type="ECO:0000259" key="19">
    <source>
        <dbReference type="Pfam" id="PF01923"/>
    </source>
</evidence>
<evidence type="ECO:0000313" key="21">
    <source>
        <dbReference type="Proteomes" id="UP000278440"/>
    </source>
</evidence>
<dbReference type="GO" id="GO:0009236">
    <property type="term" value="P:cobalamin biosynthetic process"/>
    <property type="evidence" value="ECO:0007669"/>
    <property type="project" value="UniProtKB-UniRule"/>
</dbReference>
<dbReference type="Proteomes" id="UP000278440">
    <property type="component" value="Unassembled WGS sequence"/>
</dbReference>
<feature type="region of interest" description="Disordered" evidence="18">
    <location>
        <begin position="185"/>
        <end position="231"/>
    </location>
</feature>
<dbReference type="PANTHER" id="PTHR12213:SF0">
    <property type="entry name" value="CORRINOID ADENOSYLTRANSFERASE MMAB"/>
    <property type="match status" value="1"/>
</dbReference>
<evidence type="ECO:0000256" key="17">
    <source>
        <dbReference type="RuleBase" id="RU366026"/>
    </source>
</evidence>
<protein>
    <recommendedName>
        <fullName evidence="5 17">Corrinoid adenosyltransferase</fullName>
        <ecNumber evidence="4 17">2.5.1.17</ecNumber>
    </recommendedName>
    <alternativeName>
        <fullName evidence="12 17">Cob(II)alamin adenosyltransferase</fullName>
    </alternativeName>
    <alternativeName>
        <fullName evidence="14 17">Cob(II)yrinic acid a,c-diamide adenosyltransferase</fullName>
    </alternativeName>
    <alternativeName>
        <fullName evidence="13 17">Cobinamide/cobalamin adenosyltransferase</fullName>
    </alternativeName>
</protein>
<evidence type="ECO:0000256" key="14">
    <source>
        <dbReference type="ARBA" id="ARBA00033354"/>
    </source>
</evidence>
<evidence type="ECO:0000256" key="1">
    <source>
        <dbReference type="ARBA" id="ARBA00004496"/>
    </source>
</evidence>
<dbReference type="Pfam" id="PF01923">
    <property type="entry name" value="Cob_adeno_trans"/>
    <property type="match status" value="1"/>
</dbReference>
<dbReference type="GO" id="GO:0005737">
    <property type="term" value="C:cytoplasm"/>
    <property type="evidence" value="ECO:0007669"/>
    <property type="project" value="UniProtKB-SubCell"/>
</dbReference>
<evidence type="ECO:0000256" key="11">
    <source>
        <dbReference type="ARBA" id="ARBA00023244"/>
    </source>
</evidence>
<comment type="catalytic activity">
    <reaction evidence="16 17">
        <text>2 cob(II)alamin + reduced [electron-transfer flavoprotein] + 2 ATP = 2 adenosylcob(III)alamin + 2 triphosphate + oxidized [electron-transfer flavoprotein] + 3 H(+)</text>
        <dbReference type="Rhea" id="RHEA:28671"/>
        <dbReference type="Rhea" id="RHEA-COMP:10685"/>
        <dbReference type="Rhea" id="RHEA-COMP:10686"/>
        <dbReference type="ChEBI" id="CHEBI:15378"/>
        <dbReference type="ChEBI" id="CHEBI:16304"/>
        <dbReference type="ChEBI" id="CHEBI:18036"/>
        <dbReference type="ChEBI" id="CHEBI:18408"/>
        <dbReference type="ChEBI" id="CHEBI:30616"/>
        <dbReference type="ChEBI" id="CHEBI:57692"/>
        <dbReference type="ChEBI" id="CHEBI:58307"/>
        <dbReference type="EC" id="2.5.1.17"/>
    </reaction>
</comment>
<keyword evidence="10 17" id="KW-0067">ATP-binding</keyword>
<evidence type="ECO:0000256" key="10">
    <source>
        <dbReference type="ARBA" id="ARBA00022840"/>
    </source>
</evidence>
<dbReference type="GO" id="GO:0006779">
    <property type="term" value="P:porphyrin-containing compound biosynthetic process"/>
    <property type="evidence" value="ECO:0007669"/>
    <property type="project" value="UniProtKB-KW"/>
</dbReference>
<dbReference type="InterPro" id="IPR016030">
    <property type="entry name" value="CblAdoTrfase-like"/>
</dbReference>
<dbReference type="AlphaFoldDB" id="A0A495XXZ0"/>
<dbReference type="SUPFAM" id="SSF89028">
    <property type="entry name" value="Cobalamin adenosyltransferase-like"/>
    <property type="match status" value="1"/>
</dbReference>
<dbReference type="GO" id="GO:0005524">
    <property type="term" value="F:ATP binding"/>
    <property type="evidence" value="ECO:0007669"/>
    <property type="project" value="UniProtKB-UniRule"/>
</dbReference>
<evidence type="ECO:0000256" key="9">
    <source>
        <dbReference type="ARBA" id="ARBA00022741"/>
    </source>
</evidence>
<dbReference type="PANTHER" id="PTHR12213">
    <property type="entry name" value="CORRINOID ADENOSYLTRANSFERASE"/>
    <property type="match status" value="1"/>
</dbReference>
<evidence type="ECO:0000313" key="20">
    <source>
        <dbReference type="EMBL" id="RKT77363.1"/>
    </source>
</evidence>
<dbReference type="UniPathway" id="UPA00148">
    <property type="reaction ID" value="UER00233"/>
</dbReference>
<comment type="similarity">
    <text evidence="3 17">Belongs to the Cob(I)alamin adenosyltransferase family.</text>
</comment>
<comment type="catalytic activity">
    <reaction evidence="15 17">
        <text>2 cob(II)yrinate a,c diamide + reduced [electron-transfer flavoprotein] + 2 ATP = 2 adenosylcob(III)yrinate a,c-diamide + 2 triphosphate + oxidized [electron-transfer flavoprotein] + 3 H(+)</text>
        <dbReference type="Rhea" id="RHEA:11528"/>
        <dbReference type="Rhea" id="RHEA-COMP:10685"/>
        <dbReference type="Rhea" id="RHEA-COMP:10686"/>
        <dbReference type="ChEBI" id="CHEBI:15378"/>
        <dbReference type="ChEBI" id="CHEBI:18036"/>
        <dbReference type="ChEBI" id="CHEBI:30616"/>
        <dbReference type="ChEBI" id="CHEBI:57692"/>
        <dbReference type="ChEBI" id="CHEBI:58307"/>
        <dbReference type="ChEBI" id="CHEBI:58503"/>
        <dbReference type="ChEBI" id="CHEBI:58537"/>
        <dbReference type="EC" id="2.5.1.17"/>
    </reaction>
</comment>
<evidence type="ECO:0000256" key="4">
    <source>
        <dbReference type="ARBA" id="ARBA00012454"/>
    </source>
</evidence>
<dbReference type="FunFam" id="1.20.1200.10:FF:000003">
    <property type="entry name" value="ATP:cob(I)alamin adenosyltransferase"/>
    <property type="match status" value="1"/>
</dbReference>
<dbReference type="InterPro" id="IPR036451">
    <property type="entry name" value="CblAdoTrfase-like_sf"/>
</dbReference>
<comment type="subcellular location">
    <subcellularLocation>
        <location evidence="1">Cytoplasm</location>
    </subcellularLocation>
</comment>